<comment type="caution">
    <text evidence="2">The sequence shown here is derived from an EMBL/GenBank/DDBJ whole genome shotgun (WGS) entry which is preliminary data.</text>
</comment>
<dbReference type="RefSeq" id="WP_126486949.1">
    <property type="nucleotide sequence ID" value="NZ_RXNS01000027.1"/>
</dbReference>
<proteinExistence type="predicted"/>
<dbReference type="Pfam" id="PF03923">
    <property type="entry name" value="Lipoprotein_16"/>
    <property type="match status" value="1"/>
</dbReference>
<evidence type="ECO:0000313" key="3">
    <source>
        <dbReference type="Proteomes" id="UP000267400"/>
    </source>
</evidence>
<accession>A0A3S0HPJ6</accession>
<dbReference type="OrthoDB" id="5740854at2"/>
<evidence type="ECO:0000256" key="1">
    <source>
        <dbReference type="SAM" id="SignalP"/>
    </source>
</evidence>
<dbReference type="PROSITE" id="PS51257">
    <property type="entry name" value="PROKAR_LIPOPROTEIN"/>
    <property type="match status" value="1"/>
</dbReference>
<evidence type="ECO:0000313" key="2">
    <source>
        <dbReference type="EMBL" id="RTQ98067.1"/>
    </source>
</evidence>
<keyword evidence="3" id="KW-1185">Reference proteome</keyword>
<name>A0A3S0HPJ6_9GAMM</name>
<organism evidence="2 3">
    <name type="scientific">Halomonas nitroreducens</name>
    <dbReference type="NCBI Taxonomy" id="447425"/>
    <lineage>
        <taxon>Bacteria</taxon>
        <taxon>Pseudomonadati</taxon>
        <taxon>Pseudomonadota</taxon>
        <taxon>Gammaproteobacteria</taxon>
        <taxon>Oceanospirillales</taxon>
        <taxon>Halomonadaceae</taxon>
        <taxon>Halomonas</taxon>
    </lineage>
</organism>
<feature type="signal peptide" evidence="1">
    <location>
        <begin position="1"/>
        <end position="19"/>
    </location>
</feature>
<dbReference type="AlphaFoldDB" id="A0A3S0HPJ6"/>
<dbReference type="Proteomes" id="UP000267400">
    <property type="component" value="Unassembled WGS sequence"/>
</dbReference>
<feature type="chain" id="PRO_5018538593" description="Lipoprotein" evidence="1">
    <location>
        <begin position="20"/>
        <end position="195"/>
    </location>
</feature>
<sequence>MRCRILLASMLLLASGWLAGCSSPHYLQPAPKRSVAVPVTGQGQAVTVAAVDSRDEAVIGTRSGSAMSTAVIIVDPATLEPRLQAEAERAVQEMGFSPTREAAPDRPSLTLTLAHLGYERGDSPPLVGSARLEAVLVAEARNDGTTYTGTYTSRRTQQYAVRPDQEANLEMIQGLLSDGLDRAFKDPELGRLLAR</sequence>
<evidence type="ECO:0008006" key="4">
    <source>
        <dbReference type="Google" id="ProtNLM"/>
    </source>
</evidence>
<reference evidence="2 3" key="1">
    <citation type="submission" date="2018-12" db="EMBL/GenBank/DDBJ databases">
        <authorList>
            <person name="Yu L."/>
        </authorList>
    </citation>
    <scope>NUCLEOTIDE SEQUENCE [LARGE SCALE GENOMIC DNA]</scope>
    <source>
        <strain evidence="2 3">11S</strain>
    </source>
</reference>
<gene>
    <name evidence="2" type="ORF">EKG36_19515</name>
</gene>
<keyword evidence="1" id="KW-0732">Signal</keyword>
<dbReference type="InterPro" id="IPR005619">
    <property type="entry name" value="Uncharacterised_YajG"/>
</dbReference>
<dbReference type="EMBL" id="RXNS01000027">
    <property type="protein sequence ID" value="RTQ98067.1"/>
    <property type="molecule type" value="Genomic_DNA"/>
</dbReference>
<protein>
    <recommendedName>
        <fullName evidence="4">Lipoprotein</fullName>
    </recommendedName>
</protein>